<proteinExistence type="predicted"/>
<reference evidence="1" key="1">
    <citation type="journal article" date="2020" name="mSystems">
        <title>Genome- and Community-Level Interaction Insights into Carbon Utilization and Element Cycling Functions of Hydrothermarchaeota in Hydrothermal Sediment.</title>
        <authorList>
            <person name="Zhou Z."/>
            <person name="Liu Y."/>
            <person name="Xu W."/>
            <person name="Pan J."/>
            <person name="Luo Z.H."/>
            <person name="Li M."/>
        </authorList>
    </citation>
    <scope>NUCLEOTIDE SEQUENCE [LARGE SCALE GENOMIC DNA]</scope>
    <source>
        <strain evidence="1">HyVt-102</strain>
    </source>
</reference>
<comment type="caution">
    <text evidence="1">The sequence shown here is derived from an EMBL/GenBank/DDBJ whole genome shotgun (WGS) entry which is preliminary data.</text>
</comment>
<evidence type="ECO:0000313" key="1">
    <source>
        <dbReference type="EMBL" id="HDI83034.1"/>
    </source>
</evidence>
<name>A0A7C0ZCY5_UNCW3</name>
<protein>
    <submittedName>
        <fullName evidence="1">Uncharacterized protein</fullName>
    </submittedName>
</protein>
<organism evidence="1">
    <name type="scientific">candidate division WOR-3 bacterium</name>
    <dbReference type="NCBI Taxonomy" id="2052148"/>
    <lineage>
        <taxon>Bacteria</taxon>
        <taxon>Bacteria division WOR-3</taxon>
    </lineage>
</organism>
<dbReference type="AlphaFoldDB" id="A0A7C0ZCY5"/>
<dbReference type="EMBL" id="DQWE01000214">
    <property type="protein sequence ID" value="HDI83034.1"/>
    <property type="molecule type" value="Genomic_DNA"/>
</dbReference>
<gene>
    <name evidence="1" type="ORF">ENF18_04500</name>
</gene>
<accession>A0A7C0ZCY5</accession>
<sequence length="317" mass="36402">MLILILSFCASDKVIKASERVNVVQLIDSLENGFTFRWHMKNRFMRMDAEGVYRGRGKVNIKGSIKSPEGTMDVSGYNPYEQIKIVCGEKRFVFKEKRRNTLIYEFPAVLFFLDPVKGMGKGLVYIKNGRIFKITAENENAKWSMEIGIYRKPITKILIECDGCDMERIKQRLVLWGEKGVKLKENIFEFIEEIPLNSKLFKKGTVKWYVLESNKQGELKDPLDTLYTYSIDSLYNPEITRINYGTDPRGRPSLIIGIKNPGNGVIGLFVDDSLVSTCYRNNPMIIPFRDSTDAKLVYIYLKTGQIGSGSIEIRRLK</sequence>
<dbReference type="Proteomes" id="UP000885847">
    <property type="component" value="Unassembled WGS sequence"/>
</dbReference>